<gene>
    <name evidence="6" type="ORF">ACFQ5G_20050</name>
</gene>
<keyword evidence="3" id="KW-0238">DNA-binding</keyword>
<keyword evidence="2" id="KW-0805">Transcription regulation</keyword>
<evidence type="ECO:0000313" key="6">
    <source>
        <dbReference type="EMBL" id="MFD1367652.1"/>
    </source>
</evidence>
<dbReference type="InterPro" id="IPR000847">
    <property type="entry name" value="LysR_HTH_N"/>
</dbReference>
<dbReference type="PANTHER" id="PTHR30118:SF15">
    <property type="entry name" value="TRANSCRIPTIONAL REGULATORY PROTEIN"/>
    <property type="match status" value="1"/>
</dbReference>
<dbReference type="RefSeq" id="WP_317795054.1">
    <property type="nucleotide sequence ID" value="NZ_AP028461.1"/>
</dbReference>
<keyword evidence="7" id="KW-1185">Reference proteome</keyword>
<name>A0ABW4AC27_9ACTN</name>
<dbReference type="SUPFAM" id="SSF46785">
    <property type="entry name" value="Winged helix' DNA-binding domain"/>
    <property type="match status" value="1"/>
</dbReference>
<evidence type="ECO:0000259" key="5">
    <source>
        <dbReference type="PROSITE" id="PS50931"/>
    </source>
</evidence>
<evidence type="ECO:0000256" key="2">
    <source>
        <dbReference type="ARBA" id="ARBA00023015"/>
    </source>
</evidence>
<proteinExistence type="inferred from homology"/>
<evidence type="ECO:0000313" key="7">
    <source>
        <dbReference type="Proteomes" id="UP001597183"/>
    </source>
</evidence>
<feature type="domain" description="HTH lysR-type" evidence="5">
    <location>
        <begin position="3"/>
        <end position="60"/>
    </location>
</feature>
<comment type="caution">
    <text evidence="6">The sequence shown here is derived from an EMBL/GenBank/DDBJ whole genome shotgun (WGS) entry which is preliminary data.</text>
</comment>
<dbReference type="InterPro" id="IPR050389">
    <property type="entry name" value="LysR-type_TF"/>
</dbReference>
<dbReference type="InterPro" id="IPR036388">
    <property type="entry name" value="WH-like_DNA-bd_sf"/>
</dbReference>
<evidence type="ECO:0000256" key="3">
    <source>
        <dbReference type="ARBA" id="ARBA00023125"/>
    </source>
</evidence>
<dbReference type="EMBL" id="JBHTMK010000029">
    <property type="protein sequence ID" value="MFD1367652.1"/>
    <property type="molecule type" value="Genomic_DNA"/>
</dbReference>
<accession>A0ABW4AC27</accession>
<evidence type="ECO:0000256" key="1">
    <source>
        <dbReference type="ARBA" id="ARBA00009437"/>
    </source>
</evidence>
<organism evidence="6 7">
    <name type="scientific">Actinoplanes sichuanensis</name>
    <dbReference type="NCBI Taxonomy" id="512349"/>
    <lineage>
        <taxon>Bacteria</taxon>
        <taxon>Bacillati</taxon>
        <taxon>Actinomycetota</taxon>
        <taxon>Actinomycetes</taxon>
        <taxon>Micromonosporales</taxon>
        <taxon>Micromonosporaceae</taxon>
        <taxon>Actinoplanes</taxon>
    </lineage>
</organism>
<dbReference type="PROSITE" id="PS50931">
    <property type="entry name" value="HTH_LYSR"/>
    <property type="match status" value="1"/>
</dbReference>
<dbReference type="SUPFAM" id="SSF53850">
    <property type="entry name" value="Periplasmic binding protein-like II"/>
    <property type="match status" value="1"/>
</dbReference>
<dbReference type="Pfam" id="PF00126">
    <property type="entry name" value="HTH_1"/>
    <property type="match status" value="1"/>
</dbReference>
<protein>
    <submittedName>
        <fullName evidence="6">LysR family transcriptional regulator</fullName>
    </submittedName>
</protein>
<reference evidence="7" key="1">
    <citation type="journal article" date="2019" name="Int. J. Syst. Evol. Microbiol.">
        <title>The Global Catalogue of Microorganisms (GCM) 10K type strain sequencing project: providing services to taxonomists for standard genome sequencing and annotation.</title>
        <authorList>
            <consortium name="The Broad Institute Genomics Platform"/>
            <consortium name="The Broad Institute Genome Sequencing Center for Infectious Disease"/>
            <person name="Wu L."/>
            <person name="Ma J."/>
        </authorList>
    </citation>
    <scope>NUCLEOTIDE SEQUENCE [LARGE SCALE GENOMIC DNA]</scope>
    <source>
        <strain evidence="7">CCM 7526</strain>
    </source>
</reference>
<comment type="similarity">
    <text evidence="1">Belongs to the LysR transcriptional regulatory family.</text>
</comment>
<dbReference type="Proteomes" id="UP001597183">
    <property type="component" value="Unassembled WGS sequence"/>
</dbReference>
<dbReference type="InterPro" id="IPR005119">
    <property type="entry name" value="LysR_subst-bd"/>
</dbReference>
<dbReference type="Gene3D" id="1.10.10.10">
    <property type="entry name" value="Winged helix-like DNA-binding domain superfamily/Winged helix DNA-binding domain"/>
    <property type="match status" value="1"/>
</dbReference>
<sequence>MQLDLNLLTVLDALLQEGSVAGAAQRLRLSSPAVSRSLGRLRRLTGDDILVRTGRTMTPTPYALAVRDQVGDLLRRSRQVLAPSRELDLAGLDRVFTLQCHDALATALAPALLADVTGSAPGVRLRFLAEAAVDTDELRHGRVDLEIGAAVPASPEIRHEVVGHDRFVVVLRAGHPYARGIDLEGFAALPHVLVSRRGRLTDPIDDALESHGLHRRVPATVGATATAAHIVSRSDAVLTAPLLAVHPLADAFALVTVPLPLTVPDPPIVCGWHQRYETDPAHIWLRDRVRAALATILTPSDHRQE</sequence>
<dbReference type="InterPro" id="IPR036390">
    <property type="entry name" value="WH_DNA-bd_sf"/>
</dbReference>
<dbReference type="Gene3D" id="3.40.190.10">
    <property type="entry name" value="Periplasmic binding protein-like II"/>
    <property type="match status" value="2"/>
</dbReference>
<evidence type="ECO:0000256" key="4">
    <source>
        <dbReference type="ARBA" id="ARBA00023163"/>
    </source>
</evidence>
<dbReference type="PANTHER" id="PTHR30118">
    <property type="entry name" value="HTH-TYPE TRANSCRIPTIONAL REGULATOR LEUO-RELATED"/>
    <property type="match status" value="1"/>
</dbReference>
<keyword evidence="4" id="KW-0804">Transcription</keyword>
<dbReference type="Pfam" id="PF03466">
    <property type="entry name" value="LysR_substrate"/>
    <property type="match status" value="1"/>
</dbReference>